<protein>
    <recommendedName>
        <fullName evidence="9">Nucleoporin Pom152</fullName>
    </recommendedName>
</protein>
<dbReference type="PANTHER" id="PTHR28206:SF1">
    <property type="entry name" value="NUCLEOPORIN POM152"/>
    <property type="match status" value="1"/>
</dbReference>
<dbReference type="Pfam" id="PF24519">
    <property type="entry name" value="Ig-like_Pom152_1"/>
    <property type="match status" value="1"/>
</dbReference>
<evidence type="ECO:0000259" key="6">
    <source>
        <dbReference type="Pfam" id="PF24527"/>
    </source>
</evidence>
<feature type="domain" description="Nucleoporin POM152 Ig-like" evidence="4">
    <location>
        <begin position="441"/>
        <end position="544"/>
    </location>
</feature>
<feature type="domain" description="Nucleoporin POM152 first Ig-like" evidence="5">
    <location>
        <begin position="190"/>
        <end position="299"/>
    </location>
</feature>
<proteinExistence type="predicted"/>
<organism evidence="7 8">
    <name type="scientific">Gomphillus americanus</name>
    <dbReference type="NCBI Taxonomy" id="1940652"/>
    <lineage>
        <taxon>Eukaryota</taxon>
        <taxon>Fungi</taxon>
        <taxon>Dikarya</taxon>
        <taxon>Ascomycota</taxon>
        <taxon>Pezizomycotina</taxon>
        <taxon>Lecanoromycetes</taxon>
        <taxon>OSLEUM clade</taxon>
        <taxon>Ostropomycetidae</taxon>
        <taxon>Ostropales</taxon>
        <taxon>Graphidaceae</taxon>
        <taxon>Gomphilloideae</taxon>
        <taxon>Gomphillus</taxon>
    </lineage>
</organism>
<dbReference type="Pfam" id="PF24527">
    <property type="entry name" value="Ig-like_Pom152_9"/>
    <property type="match status" value="1"/>
</dbReference>
<dbReference type="GO" id="GO:0017056">
    <property type="term" value="F:structural constituent of nuclear pore"/>
    <property type="evidence" value="ECO:0007669"/>
    <property type="project" value="InterPro"/>
</dbReference>
<dbReference type="Pfam" id="PF23664">
    <property type="entry name" value="Ig_Pom152"/>
    <property type="match status" value="2"/>
</dbReference>
<feature type="region of interest" description="Disordered" evidence="1">
    <location>
        <begin position="1"/>
        <end position="37"/>
    </location>
</feature>
<dbReference type="EMBL" id="CAJPDQ010000012">
    <property type="protein sequence ID" value="CAF9917891.1"/>
    <property type="molecule type" value="Genomic_DNA"/>
</dbReference>
<name>A0A8H3F272_9LECA</name>
<dbReference type="Pfam" id="PF24312">
    <property type="entry name" value="Ig-like_POM152"/>
    <property type="match status" value="3"/>
</dbReference>
<accession>A0A8H3F272</accession>
<dbReference type="Proteomes" id="UP000664169">
    <property type="component" value="Unassembled WGS sequence"/>
</dbReference>
<feature type="domain" description="Nucleoporin POM152 Ig-like" evidence="4">
    <location>
        <begin position="1153"/>
        <end position="1237"/>
    </location>
</feature>
<comment type="caution">
    <text evidence="7">The sequence shown here is derived from an EMBL/GenBank/DDBJ whole genome shotgun (WGS) entry which is preliminary data.</text>
</comment>
<evidence type="ECO:0000259" key="4">
    <source>
        <dbReference type="Pfam" id="PF24312"/>
    </source>
</evidence>
<evidence type="ECO:0008006" key="9">
    <source>
        <dbReference type="Google" id="ProtNLM"/>
    </source>
</evidence>
<keyword evidence="8" id="KW-1185">Reference proteome</keyword>
<feature type="domain" description="Nucleoporin POM152 ninth Ig-like" evidence="6">
    <location>
        <begin position="1068"/>
        <end position="1148"/>
    </location>
</feature>
<sequence>MNGTPRLKSAYPPSPKTDRKKATNRAIYSNGPSIAKSSSTEAENAPIIPLSLVDAPSQRAYVFGLYVALTAWKLYDYYGLISDETESLWLWLKWLLIDSAFLFGIPELRIPWLQWSSSAVAFLFFGHVLGNTILMFRIPIPFEAWLLAFTRMIYDRELAISERRVKPGSLLHNSSLILGKQIVNILPEGSAVLNPEKHSFCIDNSRLSAELPIYINQTTPKLIELIRIDLDTNVNETLTISGKEVKKMKARADKEAGKQPTTESRVLKYQVKQTGLYRLSKVVDESNLEVQRVLADTAVVPCPFASIRSVDVNKCKGDLSNFSLEVQGTPPLKVMYGKKVNHGKRSAVSLTINPEEFDHEESLHALVSLRNQGSDASWARSHHVKVPINESLDLGGVWEYFVAEVKDALNNTVHYDLGDDLGIKSRRQAAPIQTFRVHEIPTVKLNGCSQQQPLKRAKGQTTDLPIWLNPTNQKRSEKLKHILTYMFTPQLTEDMKEEDAIVNIETITLNTEDARPHVSKPGTYSLTGISNEYCAGEVLEPSSCLLLNPPEPEVSISTEPIPHQCAGNSVGLRVNLDLVGTPPFHISWIERREGFKPRELGDTVDSLRTQWEFKPTEPGNYRYEFIKISDKVYHDLPLRDQDRVFEQSVRPIAWAHFADRHSKDLACIGQSASFNVYLSGEGPWTLEYDIVHGGKRKKNKVADISDSVYRLDTPALVKGGEHSITLTSVTDESGCKIFLEQEVRVNVRHESPTAAFGMVDGQRSMLVAGGGKKQLLPLKLTGESPWHVTYVRVGEDKPVTQKINQANGAIDVLQEGTYEIKEIRDKVCPGSIDLRTSKFDLNYLPRPSLHIFESSTMKKGPNGSLVKNSVCEGDQDSAEITFNGQPPFHMEYKVHAKPEHGSKFLGPLQKEDVASHVASIRMDTSQPGTYQYSFITIGDHAYDSVGTHNFPVIEQQVHTRPTAKFSDTGRTYNYCKEQSATTDVIPISLTGTPPFILELGIRHHASNMPEIVNIPNIQSRNYDFVIPQRALSLGTHTVSIRKIRDANGCERASEPRGPLVRVNVVDMPTISPMEPQLDYCVGDRISFALAGTPPFSVYYTFEGAERKASSSGTTFRRLAEKPGEFVVKAISDKASTDSCRARHELTKIVHPLPSVQISKGKVSEVDIHEGGEAELYFEFGGTPPFEFTYTRSTNAGKGKRSVILETKSDISEQYTKTLRVSDEGTYEVVSIRDRYCSVTAHGIQNRGGGGQNLLGF</sequence>
<dbReference type="InterPro" id="IPR056544">
    <property type="entry name" value="Ig_POM152"/>
</dbReference>
<evidence type="ECO:0000313" key="7">
    <source>
        <dbReference type="EMBL" id="CAF9917891.1"/>
    </source>
</evidence>
<dbReference type="Pfam" id="PF24097">
    <property type="entry name" value="TMD_POM152"/>
    <property type="match status" value="1"/>
</dbReference>
<dbReference type="GO" id="GO:0070762">
    <property type="term" value="C:nuclear pore transmembrane ring"/>
    <property type="evidence" value="ECO:0007669"/>
    <property type="project" value="TreeGrafter"/>
</dbReference>
<dbReference type="GO" id="GO:0006606">
    <property type="term" value="P:protein import into nucleus"/>
    <property type="evidence" value="ECO:0007669"/>
    <property type="project" value="TreeGrafter"/>
</dbReference>
<gene>
    <name evidence="7" type="ORF">GOMPHAMPRED_001405</name>
</gene>
<feature type="domain" description="Nucleoporin POM152 N-terminal transmembrane" evidence="3">
    <location>
        <begin position="54"/>
        <end position="139"/>
    </location>
</feature>
<evidence type="ECO:0000313" key="8">
    <source>
        <dbReference type="Proteomes" id="UP000664169"/>
    </source>
</evidence>
<dbReference type="InterPro" id="IPR037701">
    <property type="entry name" value="Pom152"/>
</dbReference>
<dbReference type="GO" id="GO:0006999">
    <property type="term" value="P:nuclear pore organization"/>
    <property type="evidence" value="ECO:0007669"/>
    <property type="project" value="TreeGrafter"/>
</dbReference>
<evidence type="ECO:0000259" key="3">
    <source>
        <dbReference type="Pfam" id="PF24097"/>
    </source>
</evidence>
<feature type="compositionally biased region" description="Polar residues" evidence="1">
    <location>
        <begin position="26"/>
        <end position="37"/>
    </location>
</feature>
<feature type="domain" description="Nucleoporin POM152 immunoglobulin-like" evidence="2">
    <location>
        <begin position="548"/>
        <end position="651"/>
    </location>
</feature>
<reference evidence="7" key="1">
    <citation type="submission" date="2021-03" db="EMBL/GenBank/DDBJ databases">
        <authorList>
            <person name="Tagirdzhanova G."/>
        </authorList>
    </citation>
    <scope>NUCLEOTIDE SEQUENCE</scope>
</reference>
<feature type="domain" description="Nucleoporin POM152 immunoglobulin-like" evidence="2">
    <location>
        <begin position="870"/>
        <end position="960"/>
    </location>
</feature>
<feature type="domain" description="Nucleoporin POM152 Ig-like" evidence="4">
    <location>
        <begin position="752"/>
        <end position="835"/>
    </location>
</feature>
<evidence type="ECO:0000259" key="2">
    <source>
        <dbReference type="Pfam" id="PF23664"/>
    </source>
</evidence>
<dbReference type="InterPro" id="IPR056542">
    <property type="entry name" value="Ig-like_POM152_1st"/>
</dbReference>
<evidence type="ECO:0000256" key="1">
    <source>
        <dbReference type="SAM" id="MobiDB-lite"/>
    </source>
</evidence>
<dbReference type="OrthoDB" id="5529162at2759"/>
<dbReference type="InterPro" id="IPR056540">
    <property type="entry name" value="TMD_POM152"/>
</dbReference>
<dbReference type="InterPro" id="IPR056541">
    <property type="entry name" value="Ig-like_POM152"/>
</dbReference>
<dbReference type="AlphaFoldDB" id="A0A8H3F272"/>
<dbReference type="PANTHER" id="PTHR28206">
    <property type="entry name" value="NUCLEOPORIN POM152"/>
    <property type="match status" value="1"/>
</dbReference>
<evidence type="ECO:0000259" key="5">
    <source>
        <dbReference type="Pfam" id="PF24519"/>
    </source>
</evidence>
<dbReference type="InterPro" id="IPR056543">
    <property type="entry name" value="Ig-like_POM152_9th"/>
</dbReference>